<accession>A0A4U0R9P0</accession>
<gene>
    <name evidence="1" type="ORF">FCI23_55380</name>
</gene>
<evidence type="ECO:0000313" key="2">
    <source>
        <dbReference type="Proteomes" id="UP000305778"/>
    </source>
</evidence>
<dbReference type="AlphaFoldDB" id="A0A4U0R9P0"/>
<evidence type="ECO:0000313" key="1">
    <source>
        <dbReference type="EMBL" id="TJZ91717.1"/>
    </source>
</evidence>
<feature type="non-terminal residue" evidence="1">
    <location>
        <position position="1"/>
    </location>
</feature>
<sequence length="58" mass="6634">DSLQGDLDRYHLFHATRADLLCRLDRSREAAEAYDAALAVTTNAAERGFLENRRRSVR</sequence>
<name>A0A4U0R9P0_9ACTN</name>
<keyword evidence="2" id="KW-1185">Reference proteome</keyword>
<proteinExistence type="predicted"/>
<organism evidence="1 2">
    <name type="scientific">Actinacidiphila oryziradicis</name>
    <dbReference type="NCBI Taxonomy" id="2571141"/>
    <lineage>
        <taxon>Bacteria</taxon>
        <taxon>Bacillati</taxon>
        <taxon>Actinomycetota</taxon>
        <taxon>Actinomycetes</taxon>
        <taxon>Kitasatosporales</taxon>
        <taxon>Streptomycetaceae</taxon>
        <taxon>Actinacidiphila</taxon>
    </lineage>
</organism>
<comment type="caution">
    <text evidence="1">The sequence shown here is derived from an EMBL/GenBank/DDBJ whole genome shotgun (WGS) entry which is preliminary data.</text>
</comment>
<dbReference type="Proteomes" id="UP000305778">
    <property type="component" value="Unassembled WGS sequence"/>
</dbReference>
<reference evidence="1 2" key="1">
    <citation type="submission" date="2019-04" db="EMBL/GenBank/DDBJ databases">
        <title>Streptomyces oryziradicis sp. nov., a novel actinomycete isolated from rhizosphere soil of rice (Oryza sativa L.).</title>
        <authorList>
            <person name="Li C."/>
        </authorList>
    </citation>
    <scope>NUCLEOTIDE SEQUENCE [LARGE SCALE GENOMIC DNA]</scope>
    <source>
        <strain evidence="1 2">NEAU-C40</strain>
    </source>
</reference>
<dbReference type="EMBL" id="SUMC01000301">
    <property type="protein sequence ID" value="TJZ91717.1"/>
    <property type="molecule type" value="Genomic_DNA"/>
</dbReference>
<protein>
    <submittedName>
        <fullName evidence="1">RNA polymerase sigma factor</fullName>
    </submittedName>
</protein>